<dbReference type="InterPro" id="IPR008965">
    <property type="entry name" value="CBM2/CBM3_carb-bd_dom_sf"/>
</dbReference>
<keyword evidence="4" id="KW-0624">Polysaccharide degradation</keyword>
<reference evidence="8 9" key="1">
    <citation type="submission" date="2019-09" db="EMBL/GenBank/DDBJ databases">
        <title>Goodfellowia gen. nov., a new genus of the Pseudonocardineae related to Actinoalloteichus, containing Goodfellowia coeruleoviolacea gen. nov., comb. nov. gen. nov., comb. nov.</title>
        <authorList>
            <person name="Labeda D."/>
        </authorList>
    </citation>
    <scope>NUCLEOTIDE SEQUENCE [LARGE SCALE GENOMIC DNA]</scope>
    <source>
        <strain evidence="8 9">AN110305</strain>
    </source>
</reference>
<evidence type="ECO:0000256" key="3">
    <source>
        <dbReference type="ARBA" id="ARBA00023295"/>
    </source>
</evidence>
<dbReference type="Gene3D" id="2.70.50.50">
    <property type="entry name" value="chitin-binding protein cbp21"/>
    <property type="match status" value="1"/>
</dbReference>
<dbReference type="InterPro" id="IPR051024">
    <property type="entry name" value="GlcNAc_Chitin_IntDeg"/>
</dbReference>
<dbReference type="PANTHER" id="PTHR34823">
    <property type="entry name" value="GLCNAC-BINDING PROTEIN A"/>
    <property type="match status" value="1"/>
</dbReference>
<evidence type="ECO:0000256" key="2">
    <source>
        <dbReference type="ARBA" id="ARBA00022801"/>
    </source>
</evidence>
<dbReference type="GO" id="GO:0004553">
    <property type="term" value="F:hydrolase activity, hydrolyzing O-glycosyl compounds"/>
    <property type="evidence" value="ECO:0007669"/>
    <property type="project" value="InterPro"/>
</dbReference>
<dbReference type="PROSITE" id="PS51173">
    <property type="entry name" value="CBM2"/>
    <property type="match status" value="1"/>
</dbReference>
<dbReference type="AlphaFoldDB" id="A0A5B2WJJ4"/>
<evidence type="ECO:0000256" key="6">
    <source>
        <dbReference type="SAM" id="SignalP"/>
    </source>
</evidence>
<evidence type="ECO:0000256" key="1">
    <source>
        <dbReference type="ARBA" id="ARBA00022729"/>
    </source>
</evidence>
<dbReference type="EMBL" id="VUOB01000076">
    <property type="protein sequence ID" value="KAA2252243.1"/>
    <property type="molecule type" value="Genomic_DNA"/>
</dbReference>
<keyword evidence="3" id="KW-0326">Glycosidase</keyword>
<proteinExistence type="predicted"/>
<evidence type="ECO:0000256" key="5">
    <source>
        <dbReference type="SAM" id="MobiDB-lite"/>
    </source>
</evidence>
<feature type="region of interest" description="Disordered" evidence="5">
    <location>
        <begin position="328"/>
        <end position="349"/>
    </location>
</feature>
<dbReference type="OrthoDB" id="5179374at2"/>
<feature type="signal peptide" evidence="6">
    <location>
        <begin position="1"/>
        <end position="34"/>
    </location>
</feature>
<name>A0A5B2WJJ4_9PSEU</name>
<keyword evidence="4" id="KW-0119">Carbohydrate metabolism</keyword>
<dbReference type="SMART" id="SM00637">
    <property type="entry name" value="CBD_II"/>
    <property type="match status" value="1"/>
</dbReference>
<sequence>MRRTRGLRSRWAAAVIMVASALSLVLLADAPAQAHGAMMIAGSRTFLCYEDGITSTGQIVPQNPACQAAVARSGPNSLYNWFAVGNRSGSTSGGTVGFIPDGKLCSGNSNYYDFAGFDLPSGDWPKTHLTSGADLQFRYNKWAAHPGTFRLYITKDGWDQTKPLTWADMETAPFSSVTDPPSVGNPGSVSSYYSWNATLPVTKSGNHIIYSVWARSDSTETFYGCSDVVFDGGHGEVTGIGTSGPPPPATPCTATYSTTSTWPGGFQAQVTVTNPTTSSMYGWTASWVLANGETINSAWNGTLTQAGSLASVKSTDWNRTLPPGGSASFGFTANSATTPAPPSVTCQSP</sequence>
<dbReference type="Pfam" id="PF00553">
    <property type="entry name" value="CBM_2"/>
    <property type="match status" value="1"/>
</dbReference>
<comment type="caution">
    <text evidence="8">The sequence shown here is derived from an EMBL/GenBank/DDBJ whole genome shotgun (WGS) entry which is preliminary data.</text>
</comment>
<dbReference type="InterPro" id="IPR014756">
    <property type="entry name" value="Ig_E-set"/>
</dbReference>
<organism evidence="8 9">
    <name type="scientific">Solihabitans fulvus</name>
    <dbReference type="NCBI Taxonomy" id="1892852"/>
    <lineage>
        <taxon>Bacteria</taxon>
        <taxon>Bacillati</taxon>
        <taxon>Actinomycetota</taxon>
        <taxon>Actinomycetes</taxon>
        <taxon>Pseudonocardiales</taxon>
        <taxon>Pseudonocardiaceae</taxon>
        <taxon>Solihabitans</taxon>
    </lineage>
</organism>
<dbReference type="PROSITE" id="PS00561">
    <property type="entry name" value="CBM2_A"/>
    <property type="match status" value="1"/>
</dbReference>
<gene>
    <name evidence="8" type="ORF">F0L68_36520</name>
</gene>
<feature type="domain" description="CBM2" evidence="7">
    <location>
        <begin position="245"/>
        <end position="349"/>
    </location>
</feature>
<feature type="chain" id="PRO_5022917663" evidence="6">
    <location>
        <begin position="35"/>
        <end position="349"/>
    </location>
</feature>
<dbReference type="CDD" id="cd21177">
    <property type="entry name" value="LPMO_AA10"/>
    <property type="match status" value="1"/>
</dbReference>
<evidence type="ECO:0000313" key="8">
    <source>
        <dbReference type="EMBL" id="KAA2252243.1"/>
    </source>
</evidence>
<reference evidence="8 9" key="2">
    <citation type="submission" date="2019-09" db="EMBL/GenBank/DDBJ databases">
        <authorList>
            <person name="Jin C."/>
        </authorList>
    </citation>
    <scope>NUCLEOTIDE SEQUENCE [LARGE SCALE GENOMIC DNA]</scope>
    <source>
        <strain evidence="8 9">AN110305</strain>
    </source>
</reference>
<dbReference type="Pfam" id="PF03067">
    <property type="entry name" value="LPMO_10"/>
    <property type="match status" value="1"/>
</dbReference>
<dbReference type="InterPro" id="IPR004302">
    <property type="entry name" value="Cellulose/chitin-bd_N"/>
</dbReference>
<dbReference type="SUPFAM" id="SSF49384">
    <property type="entry name" value="Carbohydrate-binding domain"/>
    <property type="match status" value="1"/>
</dbReference>
<keyword evidence="9" id="KW-1185">Reference proteome</keyword>
<dbReference type="GO" id="GO:0030247">
    <property type="term" value="F:polysaccharide binding"/>
    <property type="evidence" value="ECO:0007669"/>
    <property type="project" value="UniProtKB-UniRule"/>
</dbReference>
<protein>
    <submittedName>
        <fullName evidence="8">Chitin-binding protein</fullName>
    </submittedName>
</protein>
<dbReference type="SUPFAM" id="SSF81296">
    <property type="entry name" value="E set domains"/>
    <property type="match status" value="1"/>
</dbReference>
<keyword evidence="1 6" id="KW-0732">Signal</keyword>
<dbReference type="InterPro" id="IPR012291">
    <property type="entry name" value="CBM2_carb-bd_dom_sf"/>
</dbReference>
<dbReference type="Proteomes" id="UP000323454">
    <property type="component" value="Unassembled WGS sequence"/>
</dbReference>
<dbReference type="PANTHER" id="PTHR34823:SF1">
    <property type="entry name" value="CHITIN-BINDING TYPE-4 DOMAIN-CONTAINING PROTEIN"/>
    <property type="match status" value="1"/>
</dbReference>
<dbReference type="GO" id="GO:0000272">
    <property type="term" value="P:polysaccharide catabolic process"/>
    <property type="evidence" value="ECO:0007669"/>
    <property type="project" value="UniProtKB-KW"/>
</dbReference>
<dbReference type="InterPro" id="IPR001919">
    <property type="entry name" value="CBD2"/>
</dbReference>
<evidence type="ECO:0000256" key="4">
    <source>
        <dbReference type="ARBA" id="ARBA00023326"/>
    </source>
</evidence>
<dbReference type="InterPro" id="IPR018366">
    <property type="entry name" value="CBM2_CS"/>
</dbReference>
<dbReference type="Gene3D" id="2.60.40.290">
    <property type="match status" value="1"/>
</dbReference>
<accession>A0A5B2WJJ4</accession>
<keyword evidence="2" id="KW-0378">Hydrolase</keyword>
<evidence type="ECO:0000259" key="7">
    <source>
        <dbReference type="PROSITE" id="PS51173"/>
    </source>
</evidence>
<feature type="compositionally biased region" description="Polar residues" evidence="5">
    <location>
        <begin position="329"/>
        <end position="349"/>
    </location>
</feature>
<evidence type="ECO:0000313" key="9">
    <source>
        <dbReference type="Proteomes" id="UP000323454"/>
    </source>
</evidence>